<keyword evidence="5 20" id="KW-0418">Kinase</keyword>
<feature type="region of interest" description="Disordered" evidence="15">
    <location>
        <begin position="448"/>
        <end position="467"/>
    </location>
</feature>
<evidence type="ECO:0000256" key="12">
    <source>
        <dbReference type="PROSITE-ProRule" id="PRU00191"/>
    </source>
</evidence>
<dbReference type="InterPro" id="IPR016250">
    <property type="entry name" value="Tyr-prot_kinase_Fes/Fps"/>
</dbReference>
<keyword evidence="2" id="KW-0597">Phosphoprotein</keyword>
<dbReference type="InterPro" id="IPR011009">
    <property type="entry name" value="Kinase-like_dom_sf"/>
</dbReference>
<dbReference type="PROSITE" id="PS00109">
    <property type="entry name" value="PROTEIN_KINASE_TYR"/>
    <property type="match status" value="1"/>
</dbReference>
<dbReference type="GeneID" id="129345734"/>
<feature type="domain" description="F-BAR" evidence="18">
    <location>
        <begin position="56"/>
        <end position="315"/>
    </location>
</feature>
<dbReference type="SMART" id="SM00252">
    <property type="entry name" value="SH2"/>
    <property type="match status" value="1"/>
</dbReference>
<evidence type="ECO:0000256" key="8">
    <source>
        <dbReference type="ARBA" id="ARBA00023137"/>
    </source>
</evidence>
<evidence type="ECO:0000313" key="19">
    <source>
        <dbReference type="Proteomes" id="UP001190640"/>
    </source>
</evidence>
<evidence type="ECO:0000256" key="4">
    <source>
        <dbReference type="ARBA" id="ARBA00022741"/>
    </source>
</evidence>
<dbReference type="Pfam" id="PF00611">
    <property type="entry name" value="FCH"/>
    <property type="match status" value="1"/>
</dbReference>
<evidence type="ECO:0000256" key="9">
    <source>
        <dbReference type="ARBA" id="ARBA00051245"/>
    </source>
</evidence>
<gene>
    <name evidence="20" type="primary">FES</name>
</gene>
<dbReference type="SUPFAM" id="SSF56112">
    <property type="entry name" value="Protein kinase-like (PK-like)"/>
    <property type="match status" value="1"/>
</dbReference>
<dbReference type="Gene3D" id="3.30.505.10">
    <property type="entry name" value="SH2 domain"/>
    <property type="match status" value="1"/>
</dbReference>
<evidence type="ECO:0000256" key="1">
    <source>
        <dbReference type="ARBA" id="ARBA00011903"/>
    </source>
</evidence>
<dbReference type="InterPro" id="IPR031160">
    <property type="entry name" value="F_BAR_dom"/>
</dbReference>
<feature type="binding site" evidence="11 14">
    <location>
        <position position="649"/>
    </location>
    <ligand>
        <name>ATP</name>
        <dbReference type="ChEBI" id="CHEBI:30616"/>
    </ligand>
</feature>
<evidence type="ECO:0000256" key="7">
    <source>
        <dbReference type="ARBA" id="ARBA00023054"/>
    </source>
</evidence>
<keyword evidence="4 11" id="KW-0547">Nucleotide-binding</keyword>
<dbReference type="KEGG" id="emc:129345734"/>
<dbReference type="PROSITE" id="PS00107">
    <property type="entry name" value="PROTEIN_KINASE_ATP"/>
    <property type="match status" value="1"/>
</dbReference>
<organism evidence="19 20">
    <name type="scientific">Eublepharis macularius</name>
    <name type="common">Leopard gecko</name>
    <name type="synonym">Cyrtodactylus macularius</name>
    <dbReference type="NCBI Taxonomy" id="481883"/>
    <lineage>
        <taxon>Eukaryota</taxon>
        <taxon>Metazoa</taxon>
        <taxon>Chordata</taxon>
        <taxon>Craniata</taxon>
        <taxon>Vertebrata</taxon>
        <taxon>Euteleostomi</taxon>
        <taxon>Lepidosauria</taxon>
        <taxon>Squamata</taxon>
        <taxon>Bifurcata</taxon>
        <taxon>Gekkota</taxon>
        <taxon>Eublepharidae</taxon>
        <taxon>Eublepharinae</taxon>
        <taxon>Eublepharis</taxon>
    </lineage>
</organism>
<dbReference type="PANTHER" id="PTHR24418">
    <property type="entry name" value="TYROSINE-PROTEIN KINASE"/>
    <property type="match status" value="1"/>
</dbReference>
<dbReference type="InterPro" id="IPR000719">
    <property type="entry name" value="Prot_kinase_dom"/>
</dbReference>
<comment type="catalytic activity">
    <reaction evidence="9">
        <text>L-tyrosyl-[protein] + ATP = O-phospho-L-tyrosyl-[protein] + ADP + H(+)</text>
        <dbReference type="Rhea" id="RHEA:10596"/>
        <dbReference type="Rhea" id="RHEA-COMP:10136"/>
        <dbReference type="Rhea" id="RHEA-COMP:20101"/>
        <dbReference type="ChEBI" id="CHEBI:15378"/>
        <dbReference type="ChEBI" id="CHEBI:30616"/>
        <dbReference type="ChEBI" id="CHEBI:46858"/>
        <dbReference type="ChEBI" id="CHEBI:61978"/>
        <dbReference type="ChEBI" id="CHEBI:456216"/>
        <dbReference type="EC" id="2.7.10.2"/>
    </reaction>
</comment>
<evidence type="ECO:0000256" key="2">
    <source>
        <dbReference type="ARBA" id="ARBA00022553"/>
    </source>
</evidence>
<keyword evidence="19" id="KW-1185">Reference proteome</keyword>
<keyword evidence="7 13" id="KW-0175">Coiled coil</keyword>
<feature type="active site" description="Proton acceptor" evidence="10">
    <location>
        <position position="742"/>
    </location>
</feature>
<evidence type="ECO:0000256" key="6">
    <source>
        <dbReference type="ARBA" id="ARBA00022840"/>
    </source>
</evidence>
<dbReference type="PRINTS" id="PR00401">
    <property type="entry name" value="SH2DOMAIN"/>
</dbReference>
<protein>
    <recommendedName>
        <fullName evidence="1">non-specific protein-tyrosine kinase</fullName>
        <ecNumber evidence="1">2.7.10.2</ecNumber>
    </recommendedName>
</protein>
<dbReference type="InterPro" id="IPR000980">
    <property type="entry name" value="SH2"/>
</dbReference>
<dbReference type="InterPro" id="IPR050198">
    <property type="entry name" value="Non-receptor_tyrosine_kinases"/>
</dbReference>
<dbReference type="GO" id="GO:0004715">
    <property type="term" value="F:non-membrane spanning protein tyrosine kinase activity"/>
    <property type="evidence" value="ECO:0007669"/>
    <property type="project" value="UniProtKB-EC"/>
</dbReference>
<evidence type="ECO:0000256" key="15">
    <source>
        <dbReference type="SAM" id="MobiDB-lite"/>
    </source>
</evidence>
<dbReference type="FunFam" id="3.30.200.20:FF:000089">
    <property type="entry name" value="Tyrosine-protein kinase"/>
    <property type="match status" value="1"/>
</dbReference>
<dbReference type="PIRSF" id="PIRSF000632">
    <property type="entry name" value="TyrPK_fps"/>
    <property type="match status" value="1"/>
</dbReference>
<evidence type="ECO:0000256" key="10">
    <source>
        <dbReference type="PIRSR" id="PIRSR000632-1"/>
    </source>
</evidence>
<dbReference type="InterPro" id="IPR027267">
    <property type="entry name" value="AH/BAR_dom_sf"/>
</dbReference>
<evidence type="ECO:0000259" key="18">
    <source>
        <dbReference type="PROSITE" id="PS51741"/>
    </source>
</evidence>
<dbReference type="CDD" id="cd07685">
    <property type="entry name" value="F-BAR_Fes"/>
    <property type="match status" value="1"/>
</dbReference>
<feature type="domain" description="Protein kinase" evidence="17">
    <location>
        <begin position="620"/>
        <end position="876"/>
    </location>
</feature>
<dbReference type="Gene3D" id="1.20.1270.60">
    <property type="entry name" value="Arfaptin homology (AH) domain/BAR domain"/>
    <property type="match status" value="1"/>
</dbReference>
<dbReference type="PROSITE" id="PS51741">
    <property type="entry name" value="F_BAR"/>
    <property type="match status" value="1"/>
</dbReference>
<name>A0AA97KKS2_EUBMA</name>
<evidence type="ECO:0000256" key="3">
    <source>
        <dbReference type="ARBA" id="ARBA00022679"/>
    </source>
</evidence>
<evidence type="ECO:0000256" key="11">
    <source>
        <dbReference type="PIRSR" id="PIRSR000632-2"/>
    </source>
</evidence>
<dbReference type="CTD" id="2242"/>
<feature type="domain" description="SH2" evidence="16">
    <location>
        <begin position="519"/>
        <end position="608"/>
    </location>
</feature>
<dbReference type="Proteomes" id="UP001190640">
    <property type="component" value="Chromosome 18"/>
</dbReference>
<dbReference type="Pfam" id="PF07714">
    <property type="entry name" value="PK_Tyr_Ser-Thr"/>
    <property type="match status" value="1"/>
</dbReference>
<evidence type="ECO:0000259" key="17">
    <source>
        <dbReference type="PROSITE" id="PS50011"/>
    </source>
</evidence>
<evidence type="ECO:0000313" key="20">
    <source>
        <dbReference type="RefSeq" id="XP_054858938.1"/>
    </source>
</evidence>
<dbReference type="GO" id="GO:0005524">
    <property type="term" value="F:ATP binding"/>
    <property type="evidence" value="ECO:0007669"/>
    <property type="project" value="UniProtKB-UniRule"/>
</dbReference>
<reference evidence="20" key="1">
    <citation type="submission" date="2025-08" db="UniProtKB">
        <authorList>
            <consortium name="RefSeq"/>
        </authorList>
    </citation>
    <scope>IDENTIFICATION</scope>
    <source>
        <tissue evidence="20">Blood</tissue>
    </source>
</reference>
<dbReference type="Gene3D" id="1.10.510.10">
    <property type="entry name" value="Transferase(Phosphotransferase) domain 1"/>
    <property type="match status" value="1"/>
</dbReference>
<evidence type="ECO:0000259" key="16">
    <source>
        <dbReference type="PROSITE" id="PS50001"/>
    </source>
</evidence>
<dbReference type="SMART" id="SM00055">
    <property type="entry name" value="FCH"/>
    <property type="match status" value="1"/>
</dbReference>
<dbReference type="SUPFAM" id="SSF55550">
    <property type="entry name" value="SH2 domain"/>
    <property type="match status" value="1"/>
</dbReference>
<keyword evidence="6 11" id="KW-0067">ATP-binding</keyword>
<keyword evidence="12" id="KW-0727">SH2 domain</keyword>
<dbReference type="FunFam" id="1.10.510.10:FF:000212">
    <property type="entry name" value="Tyrosine-protein kinase"/>
    <property type="match status" value="1"/>
</dbReference>
<keyword evidence="8" id="KW-0829">Tyrosine-protein kinase</keyword>
<dbReference type="InterPro" id="IPR036860">
    <property type="entry name" value="SH2_dom_sf"/>
</dbReference>
<dbReference type="InterPro" id="IPR001060">
    <property type="entry name" value="FCH_dom"/>
</dbReference>
<dbReference type="InterPro" id="IPR017441">
    <property type="entry name" value="Protein_kinase_ATP_BS"/>
</dbReference>
<dbReference type="AlphaFoldDB" id="A0AA97KKS2"/>
<dbReference type="SMART" id="SM00219">
    <property type="entry name" value="TyrKc"/>
    <property type="match status" value="1"/>
</dbReference>
<dbReference type="InterPro" id="IPR020635">
    <property type="entry name" value="Tyr_kinase_cat_dom"/>
</dbReference>
<dbReference type="SUPFAM" id="SSF103657">
    <property type="entry name" value="BAR/IMD domain-like"/>
    <property type="match status" value="1"/>
</dbReference>
<dbReference type="PROSITE" id="PS50011">
    <property type="entry name" value="PROTEIN_KINASE_DOM"/>
    <property type="match status" value="1"/>
</dbReference>
<dbReference type="PRINTS" id="PR00109">
    <property type="entry name" value="TYRKINASE"/>
</dbReference>
<dbReference type="CDD" id="cd10361">
    <property type="entry name" value="SH2_Fps_family"/>
    <property type="match status" value="1"/>
</dbReference>
<feature type="binding site" evidence="11">
    <location>
        <begin position="626"/>
        <end position="634"/>
    </location>
    <ligand>
        <name>ATP</name>
        <dbReference type="ChEBI" id="CHEBI:30616"/>
    </ligand>
</feature>
<accession>A0AA97KKS2</accession>
<dbReference type="Gene3D" id="1.10.287.160">
    <property type="entry name" value="HR1 repeat"/>
    <property type="match status" value="1"/>
</dbReference>
<dbReference type="EC" id="2.7.10.2" evidence="1"/>
<keyword evidence="3" id="KW-0808">Transferase</keyword>
<evidence type="ECO:0000256" key="13">
    <source>
        <dbReference type="PROSITE-ProRule" id="PRU01077"/>
    </source>
</evidence>
<dbReference type="Gene3D" id="3.30.200.20">
    <property type="entry name" value="Phosphorylase Kinase, domain 1"/>
    <property type="match status" value="1"/>
</dbReference>
<sequence>MGPQALPRAGLNCLGTRLFCPRAYWDGVTLTRPAQAQGMQDHHQGTSPARQLVGGPGFGVQLGCPEGHSGLLQLQEAEIRQLEGLRKWMGQRAKSDREYAALLHQMYCAAEKQESSRQPGPSQTGQCWWSLVTQTEALSQLLQQHAEALLSGPVHKLSLLARDKQQLRRCYNEQWQQLSQEFARATQQEPERLKAQYLTHIRESAQAKRKYQEASKEKEREKAKDRYVRSLWKLYSLHNQYVLALRAAEVHHAHHFQQVLPGMLQSLYSLQMEMAHITKEALQEYAAITSLVQEEMVSVHQAMRRALERLHPAAEYNGFTPQCSCGSEPPSVVAFDKSLLEDVEAEGLQAGELQLNELTLESVQHTLTSVEEELAGAIRSTENHQQRVQALQGEIQKEECAGSTAERVLLLAKRQALHEALLHAQVAQCSQAKLQAQKEVLQHKLKELGSRDPPPAPTLQEESQPLIPVGQELERDGTRRPALEVLKHHFSGIFRPRFSLPPAMPVLPEAQKPLSQQAWYHGAIPRLEVLQLLQADGDFLVRESQGKQEYVLSVLWDGQPRHFILQAVENQYRLEGEAFPTIPLLIDHFLKTKQLVTKKSGILLVKPIIKDKWVLAHEDILLGERIGQGHFGEVFSGRLLSDNTPVAVKSCRETLPPELKARFLQEARILKQYDHPNIVRLIGVCTQKHPIYIVMELVQGGDFLSFLRNDGARLKVKELLRMMQDAAAGMEYLASKCCIHRDLAARNCLVTENNKLKISDFGMSREEEDGIYSSMGGMKQIPVKWTAPEALCYGRYSSESDVWSFGILVWETFSLGATPYSNMSNQQTREAVEKGMRMSCPDQCPKEVYQLMLRCWEYNPQDRPMFSTLLRELVAFQKKLL</sequence>
<dbReference type="InterPro" id="IPR008266">
    <property type="entry name" value="Tyr_kinase_AS"/>
</dbReference>
<evidence type="ECO:0000256" key="5">
    <source>
        <dbReference type="ARBA" id="ARBA00022777"/>
    </source>
</evidence>
<dbReference type="RefSeq" id="XP_054858938.1">
    <property type="nucleotide sequence ID" value="XM_055002963.1"/>
</dbReference>
<dbReference type="InterPro" id="IPR001245">
    <property type="entry name" value="Ser-Thr/Tyr_kinase_cat_dom"/>
</dbReference>
<dbReference type="PROSITE" id="PS50001">
    <property type="entry name" value="SH2"/>
    <property type="match status" value="1"/>
</dbReference>
<proteinExistence type="predicted"/>
<evidence type="ECO:0000256" key="14">
    <source>
        <dbReference type="PROSITE-ProRule" id="PRU10141"/>
    </source>
</evidence>
<dbReference type="InterPro" id="IPR035849">
    <property type="entry name" value="Fes/Fps/Fer_SH2"/>
</dbReference>
<dbReference type="Pfam" id="PF00017">
    <property type="entry name" value="SH2"/>
    <property type="match status" value="1"/>
</dbReference>